<dbReference type="Proteomes" id="UP000243459">
    <property type="component" value="Chromosome 9"/>
</dbReference>
<name>A0A5P1E7E9_ASPOF</name>
<feature type="domain" description="HIT" evidence="2">
    <location>
        <begin position="1"/>
        <end position="58"/>
    </location>
</feature>
<organism evidence="3 4">
    <name type="scientific">Asparagus officinalis</name>
    <name type="common">Garden asparagus</name>
    <dbReference type="NCBI Taxonomy" id="4686"/>
    <lineage>
        <taxon>Eukaryota</taxon>
        <taxon>Viridiplantae</taxon>
        <taxon>Streptophyta</taxon>
        <taxon>Embryophyta</taxon>
        <taxon>Tracheophyta</taxon>
        <taxon>Spermatophyta</taxon>
        <taxon>Magnoliopsida</taxon>
        <taxon>Liliopsida</taxon>
        <taxon>Asparagales</taxon>
        <taxon>Asparagaceae</taxon>
        <taxon>Asparagoideae</taxon>
        <taxon>Asparagus</taxon>
    </lineage>
</organism>
<protein>
    <recommendedName>
        <fullName evidence="2">HIT domain-containing protein</fullName>
    </recommendedName>
</protein>
<dbReference type="EMBL" id="CM007389">
    <property type="protein sequence ID" value="ONK57943.1"/>
    <property type="molecule type" value="Genomic_DNA"/>
</dbReference>
<reference evidence="4" key="1">
    <citation type="journal article" date="2017" name="Nat. Commun.">
        <title>The asparagus genome sheds light on the origin and evolution of a young Y chromosome.</title>
        <authorList>
            <person name="Harkess A."/>
            <person name="Zhou J."/>
            <person name="Xu C."/>
            <person name="Bowers J.E."/>
            <person name="Van der Hulst R."/>
            <person name="Ayyampalayam S."/>
            <person name="Mercati F."/>
            <person name="Riccardi P."/>
            <person name="McKain M.R."/>
            <person name="Kakrana A."/>
            <person name="Tang H."/>
            <person name="Ray J."/>
            <person name="Groenendijk J."/>
            <person name="Arikit S."/>
            <person name="Mathioni S.M."/>
            <person name="Nakano M."/>
            <person name="Shan H."/>
            <person name="Telgmann-Rauber A."/>
            <person name="Kanno A."/>
            <person name="Yue Z."/>
            <person name="Chen H."/>
            <person name="Li W."/>
            <person name="Chen Y."/>
            <person name="Xu X."/>
            <person name="Zhang Y."/>
            <person name="Luo S."/>
            <person name="Chen H."/>
            <person name="Gao J."/>
            <person name="Mao Z."/>
            <person name="Pires J.C."/>
            <person name="Luo M."/>
            <person name="Kudrna D."/>
            <person name="Wing R.A."/>
            <person name="Meyers B.C."/>
            <person name="Yi K."/>
            <person name="Kong H."/>
            <person name="Lavrijsen P."/>
            <person name="Sunseri F."/>
            <person name="Falavigna A."/>
            <person name="Ye Y."/>
            <person name="Leebens-Mack J.H."/>
            <person name="Chen G."/>
        </authorList>
    </citation>
    <scope>NUCLEOTIDE SEQUENCE [LARGE SCALE GENOMIC DNA]</scope>
    <source>
        <strain evidence="4">cv. DH0086</strain>
    </source>
</reference>
<dbReference type="AlphaFoldDB" id="A0A5P1E7E9"/>
<dbReference type="InterPro" id="IPR036265">
    <property type="entry name" value="HIT-like_sf"/>
</dbReference>
<dbReference type="InterPro" id="IPR011146">
    <property type="entry name" value="HIT-like"/>
</dbReference>
<evidence type="ECO:0000313" key="4">
    <source>
        <dbReference type="Proteomes" id="UP000243459"/>
    </source>
</evidence>
<evidence type="ECO:0000256" key="1">
    <source>
        <dbReference type="PROSITE-ProRule" id="PRU00464"/>
    </source>
</evidence>
<evidence type="ECO:0000313" key="3">
    <source>
        <dbReference type="EMBL" id="ONK57943.1"/>
    </source>
</evidence>
<dbReference type="Pfam" id="PF01230">
    <property type="entry name" value="HIT"/>
    <property type="match status" value="1"/>
</dbReference>
<accession>A0A5P1E7E9</accession>
<dbReference type="PANTHER" id="PTHR47670">
    <property type="entry name" value="ADENYLYLSULFATASE HINT3"/>
    <property type="match status" value="1"/>
</dbReference>
<sequence length="106" mass="11850">MQVVAAMCSKVPFLSNAIMKATQSDSFNLLVNNGLAAGQVIFHTHFHIIPRKTGDKLWPSEDESITKERSCGSKLLQRDKKANSTLLLFIENQSLYDGGFVKDFIF</sequence>
<dbReference type="SUPFAM" id="SSF54197">
    <property type="entry name" value="HIT-like"/>
    <property type="match status" value="1"/>
</dbReference>
<dbReference type="GO" id="GO:0006790">
    <property type="term" value="P:sulfur compound metabolic process"/>
    <property type="evidence" value="ECO:0007669"/>
    <property type="project" value="TreeGrafter"/>
</dbReference>
<dbReference type="PROSITE" id="PS00892">
    <property type="entry name" value="HIT_1"/>
    <property type="match status" value="1"/>
</dbReference>
<dbReference type="GO" id="GO:0009150">
    <property type="term" value="P:purine ribonucleotide metabolic process"/>
    <property type="evidence" value="ECO:0007669"/>
    <property type="project" value="TreeGrafter"/>
</dbReference>
<evidence type="ECO:0000259" key="2">
    <source>
        <dbReference type="PROSITE" id="PS51084"/>
    </source>
</evidence>
<proteinExistence type="predicted"/>
<dbReference type="Gene3D" id="3.30.428.10">
    <property type="entry name" value="HIT-like"/>
    <property type="match status" value="1"/>
</dbReference>
<dbReference type="InterPro" id="IPR019808">
    <property type="entry name" value="Histidine_triad_CS"/>
</dbReference>
<dbReference type="PANTHER" id="PTHR47670:SF1">
    <property type="entry name" value="ADENYLYLSULFATASE HINT3"/>
    <property type="match status" value="1"/>
</dbReference>
<feature type="short sequence motif" description="Histidine triad motif" evidence="1">
    <location>
        <begin position="43"/>
        <end position="47"/>
    </location>
</feature>
<dbReference type="Gramene" id="ONK57943">
    <property type="protein sequence ID" value="ONK57943"/>
    <property type="gene ID" value="A4U43_C09F5870"/>
</dbReference>
<keyword evidence="4" id="KW-1185">Reference proteome</keyword>
<gene>
    <name evidence="3" type="ORF">A4U43_C09F5870</name>
</gene>
<dbReference type="PROSITE" id="PS51084">
    <property type="entry name" value="HIT_2"/>
    <property type="match status" value="1"/>
</dbReference>
<dbReference type="GO" id="GO:0047627">
    <property type="term" value="F:adenylylsulfatase activity"/>
    <property type="evidence" value="ECO:0007669"/>
    <property type="project" value="TreeGrafter"/>
</dbReference>